<keyword evidence="1" id="KW-0812">Transmembrane</keyword>
<keyword evidence="1" id="KW-0472">Membrane</keyword>
<feature type="transmembrane region" description="Helical" evidence="1">
    <location>
        <begin position="39"/>
        <end position="59"/>
    </location>
</feature>
<protein>
    <submittedName>
        <fullName evidence="2">Uncharacterized protein</fullName>
    </submittedName>
</protein>
<sequence>MGCKGNCNRYGFIVLVYVVLGVGYLALGNTAGGYTPSGLIGVLQAFAIIHIPSVLFCYFNRKYIFGTKEIIFDVSSRTETTKYYGGRTETKTYTNTNYER</sequence>
<organism evidence="2 3">
    <name type="scientific">Rotaria magnacalcarata</name>
    <dbReference type="NCBI Taxonomy" id="392030"/>
    <lineage>
        <taxon>Eukaryota</taxon>
        <taxon>Metazoa</taxon>
        <taxon>Spiralia</taxon>
        <taxon>Gnathifera</taxon>
        <taxon>Rotifera</taxon>
        <taxon>Eurotatoria</taxon>
        <taxon>Bdelloidea</taxon>
        <taxon>Philodinida</taxon>
        <taxon>Philodinidae</taxon>
        <taxon>Rotaria</taxon>
    </lineage>
</organism>
<gene>
    <name evidence="2" type="ORF">XDN619_LOCUS4996</name>
</gene>
<comment type="caution">
    <text evidence="2">The sequence shown here is derived from an EMBL/GenBank/DDBJ whole genome shotgun (WGS) entry which is preliminary data.</text>
</comment>
<evidence type="ECO:0000256" key="1">
    <source>
        <dbReference type="SAM" id="Phobius"/>
    </source>
</evidence>
<proteinExistence type="predicted"/>
<dbReference type="EMBL" id="CAJNRG010001252">
    <property type="protein sequence ID" value="CAF2030501.1"/>
    <property type="molecule type" value="Genomic_DNA"/>
</dbReference>
<dbReference type="AlphaFoldDB" id="A0A816N642"/>
<name>A0A816N642_9BILA</name>
<keyword evidence="1" id="KW-1133">Transmembrane helix</keyword>
<feature type="transmembrane region" description="Helical" evidence="1">
    <location>
        <begin position="7"/>
        <end position="27"/>
    </location>
</feature>
<evidence type="ECO:0000313" key="2">
    <source>
        <dbReference type="EMBL" id="CAF2030501.1"/>
    </source>
</evidence>
<reference evidence="2" key="1">
    <citation type="submission" date="2021-02" db="EMBL/GenBank/DDBJ databases">
        <authorList>
            <person name="Nowell W R."/>
        </authorList>
    </citation>
    <scope>NUCLEOTIDE SEQUENCE</scope>
</reference>
<accession>A0A816N642</accession>
<dbReference type="Proteomes" id="UP000663887">
    <property type="component" value="Unassembled WGS sequence"/>
</dbReference>
<evidence type="ECO:0000313" key="3">
    <source>
        <dbReference type="Proteomes" id="UP000663887"/>
    </source>
</evidence>